<keyword evidence="2" id="KW-0808">Transferase</keyword>
<organism evidence="2 3">
    <name type="scientific">Helianthus annuus</name>
    <name type="common">Common sunflower</name>
    <dbReference type="NCBI Taxonomy" id="4232"/>
    <lineage>
        <taxon>Eukaryota</taxon>
        <taxon>Viridiplantae</taxon>
        <taxon>Streptophyta</taxon>
        <taxon>Embryophyta</taxon>
        <taxon>Tracheophyta</taxon>
        <taxon>Spermatophyta</taxon>
        <taxon>Magnoliopsida</taxon>
        <taxon>eudicotyledons</taxon>
        <taxon>Gunneridae</taxon>
        <taxon>Pentapetalae</taxon>
        <taxon>asterids</taxon>
        <taxon>campanulids</taxon>
        <taxon>Asterales</taxon>
        <taxon>Asteraceae</taxon>
        <taxon>Asteroideae</taxon>
        <taxon>Heliantheae alliance</taxon>
        <taxon>Heliantheae</taxon>
        <taxon>Helianthus</taxon>
    </lineage>
</organism>
<reference evidence="2" key="1">
    <citation type="journal article" date="2017" name="Nature">
        <title>The sunflower genome provides insights into oil metabolism, flowering and Asterid evolution.</title>
        <authorList>
            <person name="Badouin H."/>
            <person name="Gouzy J."/>
            <person name="Grassa C.J."/>
            <person name="Murat F."/>
            <person name="Staton S.E."/>
            <person name="Cottret L."/>
            <person name="Lelandais-Briere C."/>
            <person name="Owens G.L."/>
            <person name="Carrere S."/>
            <person name="Mayjonade B."/>
            <person name="Legrand L."/>
            <person name="Gill N."/>
            <person name="Kane N.C."/>
            <person name="Bowers J.E."/>
            <person name="Hubner S."/>
            <person name="Bellec A."/>
            <person name="Berard A."/>
            <person name="Berges H."/>
            <person name="Blanchet N."/>
            <person name="Boniface M.C."/>
            <person name="Brunel D."/>
            <person name="Catrice O."/>
            <person name="Chaidir N."/>
            <person name="Claudel C."/>
            <person name="Donnadieu C."/>
            <person name="Faraut T."/>
            <person name="Fievet G."/>
            <person name="Helmstetter N."/>
            <person name="King M."/>
            <person name="Knapp S.J."/>
            <person name="Lai Z."/>
            <person name="Le Paslier M.C."/>
            <person name="Lippi Y."/>
            <person name="Lorenzon L."/>
            <person name="Mandel J.R."/>
            <person name="Marage G."/>
            <person name="Marchand G."/>
            <person name="Marquand E."/>
            <person name="Bret-Mestries E."/>
            <person name="Morien E."/>
            <person name="Nambeesan S."/>
            <person name="Nguyen T."/>
            <person name="Pegot-Espagnet P."/>
            <person name="Pouilly N."/>
            <person name="Raftis F."/>
            <person name="Sallet E."/>
            <person name="Schiex T."/>
            <person name="Thomas J."/>
            <person name="Vandecasteele C."/>
            <person name="Vares D."/>
            <person name="Vear F."/>
            <person name="Vautrin S."/>
            <person name="Crespi M."/>
            <person name="Mangin B."/>
            <person name="Burke J.M."/>
            <person name="Salse J."/>
            <person name="Munos S."/>
            <person name="Vincourt P."/>
            <person name="Rieseberg L.H."/>
            <person name="Langlade N.B."/>
        </authorList>
    </citation>
    <scope>NUCLEOTIDE SEQUENCE</scope>
    <source>
        <tissue evidence="2">Leaves</tissue>
    </source>
</reference>
<dbReference type="AlphaFoldDB" id="A0A9K3GYP0"/>
<keyword evidence="2" id="KW-0548">Nucleotidyltransferase</keyword>
<sequence length="367" mass="42090">MLTLRCWQNGGGDLKQRKKGLWRRVVWAIHHNSRAWNDIPVKVSVAGPWKNMYSIWQPFLVANIDLKSAFSVAVGDGKNTCFWLDSWVESIPLYLKFPELFNEEAVKDCLVQDRWSSSDLGLGSAGTRSELGPTAANQLQQLQLSLSNRVGYVGADCWKWRYDDSGVFNVADIKCILSSINRTRPINVFEWNNWVPKKVGIVAWRAEMEKLPTKCALASRNVPVLNQMCVLCGDYAETCDHIFVSCCFAQLIWQILAGWCRIPPIFAFGIKDLLTLHASSSGSRSKRKVIHAVILVAFWSIWKSRNDAIFRQVVPNVTRSIDEIKSLAYLWVKNRSKVVALTWEDWNRFNLDLTWEDWNRFNLDAML</sequence>
<evidence type="ECO:0000313" key="3">
    <source>
        <dbReference type="Proteomes" id="UP000215914"/>
    </source>
</evidence>
<keyword evidence="2" id="KW-0695">RNA-directed DNA polymerase</keyword>
<reference evidence="2" key="2">
    <citation type="submission" date="2020-06" db="EMBL/GenBank/DDBJ databases">
        <title>Helianthus annuus Genome sequencing and assembly Release 2.</title>
        <authorList>
            <person name="Gouzy J."/>
            <person name="Langlade N."/>
            <person name="Munos S."/>
        </authorList>
    </citation>
    <scope>NUCLEOTIDE SEQUENCE</scope>
    <source>
        <tissue evidence="2">Leaves</tissue>
    </source>
</reference>
<dbReference type="EMBL" id="MNCJ02000331">
    <property type="protein sequence ID" value="KAF5760003.1"/>
    <property type="molecule type" value="Genomic_DNA"/>
</dbReference>
<keyword evidence="3" id="KW-1185">Reference proteome</keyword>
<accession>A0A9K3GYP0</accession>
<gene>
    <name evidence="2" type="ORF">HanXRQr2_Chr16g0748211</name>
</gene>
<dbReference type="PANTHER" id="PTHR33116">
    <property type="entry name" value="REVERSE TRANSCRIPTASE ZINC-BINDING DOMAIN-CONTAINING PROTEIN-RELATED-RELATED"/>
    <property type="match status" value="1"/>
</dbReference>
<dbReference type="Gramene" id="mRNA:HanXRQr2_Chr16g0748211">
    <property type="protein sequence ID" value="CDS:HanXRQr2_Chr16g0748211.1"/>
    <property type="gene ID" value="HanXRQr2_Chr16g0748211"/>
</dbReference>
<dbReference type="PANTHER" id="PTHR33116:SF78">
    <property type="entry name" value="OS12G0587133 PROTEIN"/>
    <property type="match status" value="1"/>
</dbReference>
<dbReference type="Proteomes" id="UP000215914">
    <property type="component" value="Unassembled WGS sequence"/>
</dbReference>
<dbReference type="InterPro" id="IPR026960">
    <property type="entry name" value="RVT-Znf"/>
</dbReference>
<comment type="caution">
    <text evidence="2">The sequence shown here is derived from an EMBL/GenBank/DDBJ whole genome shotgun (WGS) entry which is preliminary data.</text>
</comment>
<dbReference type="GO" id="GO:0003964">
    <property type="term" value="F:RNA-directed DNA polymerase activity"/>
    <property type="evidence" value="ECO:0007669"/>
    <property type="project" value="UniProtKB-KW"/>
</dbReference>
<evidence type="ECO:0000259" key="1">
    <source>
        <dbReference type="Pfam" id="PF13966"/>
    </source>
</evidence>
<dbReference type="Pfam" id="PF13966">
    <property type="entry name" value="zf-RVT"/>
    <property type="match status" value="1"/>
</dbReference>
<feature type="domain" description="Reverse transcriptase zinc-binding" evidence="1">
    <location>
        <begin position="184"/>
        <end position="253"/>
    </location>
</feature>
<dbReference type="OrthoDB" id="1937528at2759"/>
<name>A0A9K3GYP0_HELAN</name>
<evidence type="ECO:0000313" key="2">
    <source>
        <dbReference type="EMBL" id="KAF5760003.1"/>
    </source>
</evidence>
<protein>
    <submittedName>
        <fullName evidence="2">Reverse transcriptase zinc-binding domain-containing protein</fullName>
    </submittedName>
</protein>
<proteinExistence type="predicted"/>